<dbReference type="Proteomes" id="UP001055437">
    <property type="component" value="Chromosome"/>
</dbReference>
<name>A0A9N7JJS5_CLOSE</name>
<feature type="compositionally biased region" description="Basic and acidic residues" evidence="1">
    <location>
        <begin position="54"/>
        <end position="65"/>
    </location>
</feature>
<dbReference type="KEGG" id="csep:CP523_04660"/>
<feature type="signal peptide" evidence="2">
    <location>
        <begin position="1"/>
        <end position="20"/>
    </location>
</feature>
<dbReference type="AlphaFoldDB" id="A0A9N7JJS5"/>
<dbReference type="Proteomes" id="UP000280586">
    <property type="component" value="Chromosome"/>
</dbReference>
<dbReference type="EMBL" id="CP023671">
    <property type="protein sequence ID" value="AYE33813.1"/>
    <property type="molecule type" value="Genomic_DNA"/>
</dbReference>
<sequence>MFLKKAIVVKVIILALVCVGCTSNDINKTSYTKDPNKSDIELKDENSELEDDEKSNLDESMIKSDDGKKGTVEVINEDTNEITTEAEVEVMDLIPDKDFFFPDLEQLPSDIKEWVLANKDKKKEISAYVKTTANATYVLASVTNDTGGKIAMIHTPYMISDSDEWVVPYSFMLRDKWIDSNGNEYLIMQTSKPVKVRLEHATIYEH</sequence>
<dbReference type="EMBL" id="CP099799">
    <property type="protein sequence ID" value="USS00378.1"/>
    <property type="molecule type" value="Genomic_DNA"/>
</dbReference>
<feature type="chain" id="PRO_5040334845" description="SLAP domain-containing protein" evidence="2">
    <location>
        <begin position="21"/>
        <end position="206"/>
    </location>
</feature>
<evidence type="ECO:0008006" key="7">
    <source>
        <dbReference type="Google" id="ProtNLM"/>
    </source>
</evidence>
<feature type="compositionally biased region" description="Basic and acidic residues" evidence="1">
    <location>
        <begin position="34"/>
        <end position="46"/>
    </location>
</feature>
<evidence type="ECO:0000256" key="2">
    <source>
        <dbReference type="SAM" id="SignalP"/>
    </source>
</evidence>
<reference evidence="4" key="2">
    <citation type="submission" date="2022-06" db="EMBL/GenBank/DDBJ databases">
        <authorList>
            <person name="Holder M.E."/>
            <person name="Ajami N.J."/>
            <person name="Petrosino J.F."/>
        </authorList>
    </citation>
    <scope>NUCLEOTIDE SEQUENCE</scope>
    <source>
        <strain evidence="4">RMA 8861</strain>
    </source>
</reference>
<dbReference type="RefSeq" id="WP_120140556.1">
    <property type="nucleotide sequence ID" value="NZ_CP023671.1"/>
</dbReference>
<evidence type="ECO:0000313" key="3">
    <source>
        <dbReference type="EMBL" id="AYE33813.1"/>
    </source>
</evidence>
<organism evidence="3 5">
    <name type="scientific">Clostridium septicum</name>
    <dbReference type="NCBI Taxonomy" id="1504"/>
    <lineage>
        <taxon>Bacteria</taxon>
        <taxon>Bacillati</taxon>
        <taxon>Bacillota</taxon>
        <taxon>Clostridia</taxon>
        <taxon>Eubacteriales</taxon>
        <taxon>Clostridiaceae</taxon>
        <taxon>Clostridium</taxon>
    </lineage>
</organism>
<reference evidence="3 5" key="1">
    <citation type="submission" date="2017-09" db="EMBL/GenBank/DDBJ databases">
        <authorList>
            <person name="Thomas P."/>
            <person name="Seyboldt C."/>
        </authorList>
    </citation>
    <scope>NUCLEOTIDE SEQUENCE [LARGE SCALE GENOMIC DNA]</scope>
    <source>
        <strain evidence="3 5">DSM 7534</strain>
    </source>
</reference>
<feature type="region of interest" description="Disordered" evidence="1">
    <location>
        <begin position="30"/>
        <end position="65"/>
    </location>
</feature>
<protein>
    <recommendedName>
        <fullName evidence="7">SLAP domain-containing protein</fullName>
    </recommendedName>
</protein>
<evidence type="ECO:0000256" key="1">
    <source>
        <dbReference type="SAM" id="MobiDB-lite"/>
    </source>
</evidence>
<proteinExistence type="predicted"/>
<evidence type="ECO:0000313" key="6">
    <source>
        <dbReference type="Proteomes" id="UP001055437"/>
    </source>
</evidence>
<evidence type="ECO:0000313" key="5">
    <source>
        <dbReference type="Proteomes" id="UP000280586"/>
    </source>
</evidence>
<dbReference type="GeneID" id="303559974"/>
<keyword evidence="6" id="KW-1185">Reference proteome</keyword>
<accession>A0A9N7JJS5</accession>
<evidence type="ECO:0000313" key="4">
    <source>
        <dbReference type="EMBL" id="USS00378.1"/>
    </source>
</evidence>
<keyword evidence="2" id="KW-0732">Signal</keyword>
<gene>
    <name evidence="3" type="ORF">CP523_04660</name>
    <name evidence="4" type="ORF">NH397_12915</name>
</gene>